<evidence type="ECO:0008006" key="4">
    <source>
        <dbReference type="Google" id="ProtNLM"/>
    </source>
</evidence>
<proteinExistence type="predicted"/>
<dbReference type="EMBL" id="RXNR01000066">
    <property type="protein sequence ID" value="RTQ89246.1"/>
    <property type="molecule type" value="Genomic_DNA"/>
</dbReference>
<comment type="caution">
    <text evidence="2">The sequence shown here is derived from an EMBL/GenBank/DDBJ whole genome shotgun (WGS) entry which is preliminary data.</text>
</comment>
<gene>
    <name evidence="2" type="ORF">EKG35_16735</name>
</gene>
<feature type="transmembrane region" description="Helical" evidence="1">
    <location>
        <begin position="41"/>
        <end position="62"/>
    </location>
</feature>
<evidence type="ECO:0000313" key="3">
    <source>
        <dbReference type="Proteomes" id="UP000276349"/>
    </source>
</evidence>
<name>A0A431UHR2_9BACI</name>
<sequence length="97" mass="10668">MRYRKEICLITYVAVGVICALLFFGVLIGKKIGFGVIFEKLAILWFKLACSFALLYIAHIIVDGYDIIVPVNLFSALTITVLGLPGVLCIGVITIFQ</sequence>
<protein>
    <recommendedName>
        <fullName evidence="4">Pro-sigmaK processing inhibitor BofA</fullName>
    </recommendedName>
</protein>
<keyword evidence="1" id="KW-1133">Transmembrane helix</keyword>
<feature type="transmembrane region" description="Helical" evidence="1">
    <location>
        <begin position="74"/>
        <end position="96"/>
    </location>
</feature>
<feature type="transmembrane region" description="Helical" evidence="1">
    <location>
        <begin position="7"/>
        <end position="29"/>
    </location>
</feature>
<dbReference type="OrthoDB" id="2736007at2"/>
<organism evidence="2 3">
    <name type="scientific">Lysinibacillus telephonicus</name>
    <dbReference type="NCBI Taxonomy" id="1714840"/>
    <lineage>
        <taxon>Bacteria</taxon>
        <taxon>Bacillati</taxon>
        <taxon>Bacillota</taxon>
        <taxon>Bacilli</taxon>
        <taxon>Bacillales</taxon>
        <taxon>Bacillaceae</taxon>
        <taxon>Lysinibacillus</taxon>
    </lineage>
</organism>
<evidence type="ECO:0000313" key="2">
    <source>
        <dbReference type="EMBL" id="RTQ89246.1"/>
    </source>
</evidence>
<accession>A0A431UHR2</accession>
<dbReference type="AlphaFoldDB" id="A0A431UHR2"/>
<keyword evidence="1" id="KW-0472">Membrane</keyword>
<evidence type="ECO:0000256" key="1">
    <source>
        <dbReference type="SAM" id="Phobius"/>
    </source>
</evidence>
<keyword evidence="1" id="KW-0812">Transmembrane</keyword>
<reference evidence="2 3" key="1">
    <citation type="submission" date="2018-12" db="EMBL/GenBank/DDBJ databases">
        <authorList>
            <person name="Yu L."/>
        </authorList>
    </citation>
    <scope>NUCLEOTIDE SEQUENCE [LARGE SCALE GENOMIC DNA]</scope>
    <source>
        <strain evidence="2 3">S5H2222</strain>
    </source>
</reference>
<keyword evidence="3" id="KW-1185">Reference proteome</keyword>
<dbReference type="Proteomes" id="UP000276349">
    <property type="component" value="Unassembled WGS sequence"/>
</dbReference>